<reference evidence="2" key="1">
    <citation type="journal article" date="2023" name="Nat. Commun.">
        <title>Diploid and tetraploid genomes of Acorus and the evolution of monocots.</title>
        <authorList>
            <person name="Ma L."/>
            <person name="Liu K.W."/>
            <person name="Li Z."/>
            <person name="Hsiao Y.Y."/>
            <person name="Qi Y."/>
            <person name="Fu T."/>
            <person name="Tang G.D."/>
            <person name="Zhang D."/>
            <person name="Sun W.H."/>
            <person name="Liu D.K."/>
            <person name="Li Y."/>
            <person name="Chen G.Z."/>
            <person name="Liu X.D."/>
            <person name="Liao X.Y."/>
            <person name="Jiang Y.T."/>
            <person name="Yu X."/>
            <person name="Hao Y."/>
            <person name="Huang J."/>
            <person name="Zhao X.W."/>
            <person name="Ke S."/>
            <person name="Chen Y.Y."/>
            <person name="Wu W.L."/>
            <person name="Hsu J.L."/>
            <person name="Lin Y.F."/>
            <person name="Huang M.D."/>
            <person name="Li C.Y."/>
            <person name="Huang L."/>
            <person name="Wang Z.W."/>
            <person name="Zhao X."/>
            <person name="Zhong W.Y."/>
            <person name="Peng D.H."/>
            <person name="Ahmad S."/>
            <person name="Lan S."/>
            <person name="Zhang J.S."/>
            <person name="Tsai W.C."/>
            <person name="Van de Peer Y."/>
            <person name="Liu Z.J."/>
        </authorList>
    </citation>
    <scope>NUCLEOTIDE SEQUENCE</scope>
    <source>
        <strain evidence="2">CP</strain>
    </source>
</reference>
<feature type="domain" description="DUF1664" evidence="1">
    <location>
        <begin position="92"/>
        <end position="215"/>
    </location>
</feature>
<sequence length="300" mass="32582">MATVQTGMSSSKVLILLGAGLTGSAILRSGHLSDVLSEVQELMKGISDVEISLKHYDSSLLAAQIRHLAQEVRELKLSKPVAIFNENSESSGSLASYVMPAAAIGAMGYCYMWWKGWSLPDVMFVTKHNMAKAVENVSKQLINISASLASAKQHLTKRLEALDGKVDEQKEASNLIMSEVCEVKSDLSQIGFDVETIQKMVSGLEEQIGLIESRQDFAVSGIRYLCQVAGDIKNGVTGKAFQETSAKLPLDDSTTIFSEEKSLKGLQFIAESLESGMEKTRARSILKKNNAMNQPSFVGL</sequence>
<reference evidence="2" key="2">
    <citation type="submission" date="2023-06" db="EMBL/GenBank/DDBJ databases">
        <authorList>
            <person name="Ma L."/>
            <person name="Liu K.-W."/>
            <person name="Li Z."/>
            <person name="Hsiao Y.-Y."/>
            <person name="Qi Y."/>
            <person name="Fu T."/>
            <person name="Tang G."/>
            <person name="Zhang D."/>
            <person name="Sun W.-H."/>
            <person name="Liu D.-K."/>
            <person name="Li Y."/>
            <person name="Chen G.-Z."/>
            <person name="Liu X.-D."/>
            <person name="Liao X.-Y."/>
            <person name="Jiang Y.-T."/>
            <person name="Yu X."/>
            <person name="Hao Y."/>
            <person name="Huang J."/>
            <person name="Zhao X.-W."/>
            <person name="Ke S."/>
            <person name="Chen Y.-Y."/>
            <person name="Wu W.-L."/>
            <person name="Hsu J.-L."/>
            <person name="Lin Y.-F."/>
            <person name="Huang M.-D."/>
            <person name="Li C.-Y."/>
            <person name="Huang L."/>
            <person name="Wang Z.-W."/>
            <person name="Zhao X."/>
            <person name="Zhong W.-Y."/>
            <person name="Peng D.-H."/>
            <person name="Ahmad S."/>
            <person name="Lan S."/>
            <person name="Zhang J.-S."/>
            <person name="Tsai W.-C."/>
            <person name="Van De Peer Y."/>
            <person name="Liu Z.-J."/>
        </authorList>
    </citation>
    <scope>NUCLEOTIDE SEQUENCE</scope>
    <source>
        <strain evidence="2">CP</strain>
        <tissue evidence="2">Leaves</tissue>
    </source>
</reference>
<dbReference type="PANTHER" id="PTHR46667">
    <property type="entry name" value="OS05G0182700 PROTEIN"/>
    <property type="match status" value="1"/>
</dbReference>
<dbReference type="PANTHER" id="PTHR46667:SF1">
    <property type="entry name" value="OS09G0482740 PROTEIN"/>
    <property type="match status" value="1"/>
</dbReference>
<dbReference type="AlphaFoldDB" id="A0AAV9DYV8"/>
<dbReference type="InterPro" id="IPR012458">
    <property type="entry name" value="DUF1664"/>
</dbReference>
<evidence type="ECO:0000313" key="3">
    <source>
        <dbReference type="Proteomes" id="UP001180020"/>
    </source>
</evidence>
<accession>A0AAV9DYV8</accession>
<name>A0AAV9DYV8_ACOCL</name>
<dbReference type="EMBL" id="JAUJYO010000010">
    <property type="protein sequence ID" value="KAK1306206.1"/>
    <property type="molecule type" value="Genomic_DNA"/>
</dbReference>
<gene>
    <name evidence="2" type="ORF">QJS10_CPA10g01905</name>
</gene>
<protein>
    <recommendedName>
        <fullName evidence="1">DUF1664 domain-containing protein</fullName>
    </recommendedName>
</protein>
<evidence type="ECO:0000259" key="1">
    <source>
        <dbReference type="Pfam" id="PF07889"/>
    </source>
</evidence>
<evidence type="ECO:0000313" key="2">
    <source>
        <dbReference type="EMBL" id="KAK1306206.1"/>
    </source>
</evidence>
<dbReference type="Proteomes" id="UP001180020">
    <property type="component" value="Unassembled WGS sequence"/>
</dbReference>
<organism evidence="2 3">
    <name type="scientific">Acorus calamus</name>
    <name type="common">Sweet flag</name>
    <dbReference type="NCBI Taxonomy" id="4465"/>
    <lineage>
        <taxon>Eukaryota</taxon>
        <taxon>Viridiplantae</taxon>
        <taxon>Streptophyta</taxon>
        <taxon>Embryophyta</taxon>
        <taxon>Tracheophyta</taxon>
        <taxon>Spermatophyta</taxon>
        <taxon>Magnoliopsida</taxon>
        <taxon>Liliopsida</taxon>
        <taxon>Acoraceae</taxon>
        <taxon>Acorus</taxon>
    </lineage>
</organism>
<comment type="caution">
    <text evidence="2">The sequence shown here is derived from an EMBL/GenBank/DDBJ whole genome shotgun (WGS) entry which is preliminary data.</text>
</comment>
<proteinExistence type="predicted"/>
<dbReference type="Pfam" id="PF07889">
    <property type="entry name" value="DUF1664"/>
    <property type="match status" value="1"/>
</dbReference>
<keyword evidence="3" id="KW-1185">Reference proteome</keyword>